<proteinExistence type="predicted"/>
<dbReference type="PATRIC" id="fig|1157951.4.peg.2380"/>
<organism evidence="2 3">
    <name type="scientific">Providencia stuartii (strain MRSN 2154)</name>
    <dbReference type="NCBI Taxonomy" id="1157951"/>
    <lineage>
        <taxon>Bacteria</taxon>
        <taxon>Pseudomonadati</taxon>
        <taxon>Pseudomonadota</taxon>
        <taxon>Gammaproteobacteria</taxon>
        <taxon>Enterobacterales</taxon>
        <taxon>Morganellaceae</taxon>
        <taxon>Providencia</taxon>
    </lineage>
</organism>
<feature type="transmembrane region" description="Helical" evidence="1">
    <location>
        <begin position="86"/>
        <end position="107"/>
    </location>
</feature>
<dbReference type="AlphaFoldDB" id="A0A140NPW1"/>
<keyword evidence="1" id="KW-0472">Membrane</keyword>
<evidence type="ECO:0000256" key="1">
    <source>
        <dbReference type="SAM" id="Phobius"/>
    </source>
</evidence>
<dbReference type="OrthoDB" id="6455741at2"/>
<keyword evidence="1" id="KW-0812">Transmembrane</keyword>
<evidence type="ECO:0000313" key="2">
    <source>
        <dbReference type="EMBL" id="AFH94216.1"/>
    </source>
</evidence>
<keyword evidence="1" id="KW-1133">Transmembrane helix</keyword>
<dbReference type="KEGG" id="psi:S70_11845"/>
<dbReference type="Proteomes" id="UP000005012">
    <property type="component" value="Chromosome"/>
</dbReference>
<dbReference type="RefSeq" id="WP_004915603.1">
    <property type="nucleotide sequence ID" value="NC_017731.1"/>
</dbReference>
<evidence type="ECO:0000313" key="3">
    <source>
        <dbReference type="Proteomes" id="UP000005012"/>
    </source>
</evidence>
<gene>
    <name evidence="2" type="ordered locus">S70_11845</name>
</gene>
<reference evidence="3" key="2">
    <citation type="submission" date="2012-04" db="EMBL/GenBank/DDBJ databases">
        <title>Complete genome sequence of Providencia stuartii clinical isolate MRSN 2154.</title>
        <authorList>
            <person name="Clifford R.J."/>
            <person name="Hang J."/>
            <person name="Riley M.C."/>
            <person name="Onmus-Leone F."/>
            <person name="Kuschner R.A."/>
            <person name="Lesho E.P."/>
            <person name="Waterman P.E."/>
        </authorList>
    </citation>
    <scope>NUCLEOTIDE SEQUENCE [LARGE SCALE GENOMIC DNA]</scope>
    <source>
        <strain evidence="3">MRSN 2154</strain>
    </source>
</reference>
<sequence>MKAPIEPQDELTLLRVSQLEKIGSILFFLIPLIILLVVGKSFAVNILYLWQVLTLLYIVAFRILVSKVSNKQLQLDVRRGWGYNRFYRMSWAYLVLSVIIMVGYRIISHE</sequence>
<feature type="transmembrane region" description="Helical" evidence="1">
    <location>
        <begin position="22"/>
        <end position="42"/>
    </location>
</feature>
<reference evidence="2 3" key="1">
    <citation type="journal article" date="2012" name="J. Bacteriol.">
        <title>Complete Genome Sequence of Providencia stuartii Clinical Isolate MRSN 2154.</title>
        <authorList>
            <person name="Clifford R.J."/>
            <person name="Hang J."/>
            <person name="Riley M.C."/>
            <person name="Onmus-Leone F."/>
            <person name="Kuschner R.A."/>
            <person name="Lesho E.P."/>
            <person name="Waterman P.E."/>
        </authorList>
    </citation>
    <scope>NUCLEOTIDE SEQUENCE [LARGE SCALE GENOMIC DNA]</scope>
    <source>
        <strain evidence="2 3">MRSN 2154</strain>
    </source>
</reference>
<dbReference type="HOGENOM" id="CLU_2181579_0_0_6"/>
<dbReference type="GeneID" id="93521035"/>
<accession>A0A140NPW1</accession>
<protein>
    <submittedName>
        <fullName evidence="2">Uncharacterized protein</fullName>
    </submittedName>
</protein>
<name>A0A140NPW1_PROSM</name>
<dbReference type="EMBL" id="CP003488">
    <property type="protein sequence ID" value="AFH94216.1"/>
    <property type="molecule type" value="Genomic_DNA"/>
</dbReference>
<feature type="transmembrane region" description="Helical" evidence="1">
    <location>
        <begin position="48"/>
        <end position="65"/>
    </location>
</feature>